<reference evidence="3" key="1">
    <citation type="submission" date="2022-10" db="EMBL/GenBank/DDBJ databases">
        <title>Tapping the CABI collections for fungal endophytes: first genome assemblies for Collariella, Neodidymelliopsis, Ascochyta clinopodiicola, Didymella pomorum, Didymosphaeria variabile, Neocosmospora piperis and Neocucurbitaria cava.</title>
        <authorList>
            <person name="Hill R."/>
        </authorList>
    </citation>
    <scope>NUCLEOTIDE SEQUENCE</scope>
    <source>
        <strain evidence="3">IMI 356814</strain>
    </source>
</reference>
<keyword evidence="2" id="KW-0732">Signal</keyword>
<gene>
    <name evidence="3" type="ORF">N0V83_000592</name>
</gene>
<evidence type="ECO:0000313" key="3">
    <source>
        <dbReference type="EMBL" id="KAJ4377762.1"/>
    </source>
</evidence>
<feature type="compositionally biased region" description="Low complexity" evidence="1">
    <location>
        <begin position="39"/>
        <end position="69"/>
    </location>
</feature>
<dbReference type="Gene3D" id="2.120.10.10">
    <property type="match status" value="1"/>
</dbReference>
<feature type="signal peptide" evidence="2">
    <location>
        <begin position="1"/>
        <end position="19"/>
    </location>
</feature>
<dbReference type="EMBL" id="JAPEUY010000001">
    <property type="protein sequence ID" value="KAJ4377762.1"/>
    <property type="molecule type" value="Genomic_DNA"/>
</dbReference>
<keyword evidence="4" id="KW-1185">Reference proteome</keyword>
<name>A0A9W8YK57_9PLEO</name>
<evidence type="ECO:0000256" key="2">
    <source>
        <dbReference type="SAM" id="SignalP"/>
    </source>
</evidence>
<feature type="region of interest" description="Disordered" evidence="1">
    <location>
        <begin position="19"/>
        <end position="84"/>
    </location>
</feature>
<dbReference type="Proteomes" id="UP001140560">
    <property type="component" value="Unassembled WGS sequence"/>
</dbReference>
<comment type="caution">
    <text evidence="3">The sequence shown here is derived from an EMBL/GenBank/DDBJ whole genome shotgun (WGS) entry which is preliminary data.</text>
</comment>
<evidence type="ECO:0000256" key="1">
    <source>
        <dbReference type="SAM" id="MobiDB-lite"/>
    </source>
</evidence>
<protein>
    <recommendedName>
        <fullName evidence="5">Glycoside hydrolase family 93 protein</fullName>
    </recommendedName>
</protein>
<organism evidence="3 4">
    <name type="scientific">Neocucurbitaria cava</name>
    <dbReference type="NCBI Taxonomy" id="798079"/>
    <lineage>
        <taxon>Eukaryota</taxon>
        <taxon>Fungi</taxon>
        <taxon>Dikarya</taxon>
        <taxon>Ascomycota</taxon>
        <taxon>Pezizomycotina</taxon>
        <taxon>Dothideomycetes</taxon>
        <taxon>Pleosporomycetidae</taxon>
        <taxon>Pleosporales</taxon>
        <taxon>Pleosporineae</taxon>
        <taxon>Cucurbitariaceae</taxon>
        <taxon>Neocucurbitaria</taxon>
    </lineage>
</organism>
<dbReference type="InterPro" id="IPR036278">
    <property type="entry name" value="Sialidase_sf"/>
</dbReference>
<dbReference type="OrthoDB" id="2130735at2759"/>
<evidence type="ECO:0000313" key="4">
    <source>
        <dbReference type="Proteomes" id="UP001140560"/>
    </source>
</evidence>
<dbReference type="AlphaFoldDB" id="A0A9W8YK57"/>
<evidence type="ECO:0008006" key="5">
    <source>
        <dbReference type="Google" id="ProtNLM"/>
    </source>
</evidence>
<dbReference type="SUPFAM" id="SSF50939">
    <property type="entry name" value="Sialidases"/>
    <property type="match status" value="1"/>
</dbReference>
<feature type="chain" id="PRO_5040873350" description="Glycoside hydrolase family 93 protein" evidence="2">
    <location>
        <begin position="20"/>
        <end position="429"/>
    </location>
</feature>
<sequence length="429" mass="46589">MRFVAFLLVLFLVLGFVKAQDPDDDDPRWPDDPDDDPPRWTTTTRRGPTQRPTPTSDPTTPSTTSQLPPDETDEPEPPLPTGVDAFANATVYQPEDSTHHLISPRTENMPNKTILAVWNDPQQTNDTLPVYQSTNSGFSWYSYGTVTSNVAGRRLLEPYLLYVNGTWGGETNLTLLAVNAVDDKSTNIELYASGDNGATFDFVHRVAEGGPATGTTGSTAVGEPSMVLHDKRLTVYYSDQRDAQHAQKIVHQSTSDMWENWGTAIDVAASDVVTDRAGMTSIAMLPNNQYIIAFELIQSSNSSSEKSSTYFKLTSTPENVGTERMQEVTTSTGRKSQGASYVTWSPVGGANGTIVLSDSVSNSVFVNQALGEGVWREIKTTAGRAYGREVRVVPDDQSKLRFATGAEDAETSSDILVTVMDLGKALAAA</sequence>
<accession>A0A9W8YK57</accession>
<dbReference type="PANTHER" id="PTHR38792:SF3">
    <property type="entry name" value="BNR_ASP-BOX REPEAT DOMAIN PROTEIN (AFU_ORTHOLOGUE AFUA_7G06430)-RELATED"/>
    <property type="match status" value="1"/>
</dbReference>
<proteinExistence type="predicted"/>
<dbReference type="PANTHER" id="PTHR38792">
    <property type="entry name" value="BNR/ASP-BOX REPEAT DOMAIN PROTEIN (AFU_ORTHOLOGUE AFUA_7G06430)-RELATED"/>
    <property type="match status" value="1"/>
</dbReference>